<reference evidence="14" key="1">
    <citation type="journal article" date="2018" name="Nat. Microbiol.">
        <title>Leveraging single-cell genomics to expand the fungal tree of life.</title>
        <authorList>
            <person name="Ahrendt S.R."/>
            <person name="Quandt C.A."/>
            <person name="Ciobanu D."/>
            <person name="Clum A."/>
            <person name="Salamov A."/>
            <person name="Andreopoulos B."/>
            <person name="Cheng J.F."/>
            <person name="Woyke T."/>
            <person name="Pelin A."/>
            <person name="Henrissat B."/>
            <person name="Reynolds N.K."/>
            <person name="Benny G.L."/>
            <person name="Smith M.E."/>
            <person name="James T.Y."/>
            <person name="Grigoriev I.V."/>
        </authorList>
    </citation>
    <scope>NUCLEOTIDE SEQUENCE [LARGE SCALE GENOMIC DNA]</scope>
    <source>
        <strain evidence="14">Benny S71-1</strain>
    </source>
</reference>
<dbReference type="InterPro" id="IPR006195">
    <property type="entry name" value="aa-tRNA-synth_II"/>
</dbReference>
<accession>A0A4P9YTQ9</accession>
<evidence type="ECO:0000313" key="14">
    <source>
        <dbReference type="Proteomes" id="UP000278143"/>
    </source>
</evidence>
<proteinExistence type="inferred from homology"/>
<dbReference type="GO" id="GO:0004816">
    <property type="term" value="F:asparagine-tRNA ligase activity"/>
    <property type="evidence" value="ECO:0007669"/>
    <property type="project" value="UniProtKB-EC"/>
</dbReference>
<dbReference type="PRINTS" id="PR01042">
    <property type="entry name" value="TRNASYNTHASP"/>
</dbReference>
<keyword evidence="9" id="KW-0030">Aminoacyl-tRNA synthetase</keyword>
<dbReference type="PANTHER" id="PTHR22594:SF16">
    <property type="entry name" value="ASPARAGINE--TRNA LIGASE, CYTOPLASMIC"/>
    <property type="match status" value="1"/>
</dbReference>
<comment type="catalytic activity">
    <reaction evidence="11">
        <text>tRNA(Asn) + L-asparagine + ATP = L-asparaginyl-tRNA(Asn) + AMP + diphosphate + H(+)</text>
        <dbReference type="Rhea" id="RHEA:11180"/>
        <dbReference type="Rhea" id="RHEA-COMP:9659"/>
        <dbReference type="Rhea" id="RHEA-COMP:9674"/>
        <dbReference type="ChEBI" id="CHEBI:15378"/>
        <dbReference type="ChEBI" id="CHEBI:30616"/>
        <dbReference type="ChEBI" id="CHEBI:33019"/>
        <dbReference type="ChEBI" id="CHEBI:58048"/>
        <dbReference type="ChEBI" id="CHEBI:78442"/>
        <dbReference type="ChEBI" id="CHEBI:78515"/>
        <dbReference type="ChEBI" id="CHEBI:456215"/>
        <dbReference type="EC" id="6.1.1.22"/>
    </reaction>
</comment>
<dbReference type="AlphaFoldDB" id="A0A4P9YTQ9"/>
<evidence type="ECO:0000259" key="12">
    <source>
        <dbReference type="PROSITE" id="PS50862"/>
    </source>
</evidence>
<comment type="subcellular location">
    <subcellularLocation>
        <location evidence="1">Cytoplasm</location>
    </subcellularLocation>
</comment>
<dbReference type="SUPFAM" id="SSF55681">
    <property type="entry name" value="Class II aaRS and biotin synthetases"/>
    <property type="match status" value="1"/>
</dbReference>
<dbReference type="InterPro" id="IPR004364">
    <property type="entry name" value="Aa-tRNA-synt_II"/>
</dbReference>
<evidence type="ECO:0000256" key="3">
    <source>
        <dbReference type="ARBA" id="ARBA00012816"/>
    </source>
</evidence>
<sequence>MRSFREHFHTRGYTEVMPPCMVQTQVEGGSTLFSLDYYGEKAYLTQSSQPYLEMCLPAMGDVCCMAESYRAETSHTRRHLSQYTHLEAELAFIDFGGLLNAIEGVLNLGFKKPVRPFMRIYYKDAIAYLNEHGIKREDGKDFGFGDDIPEAPECTMTDAIGRPIMLCRFPAEIKSFYMKRCKDDPRVTESVNVLMPGVGEIVGGSMRISNIDELMVGYKREDIDSTLYYWFTDQRKYGTTEHGGYGLGIERSLEWILNHYTVRECCLYPRFTCRCLP</sequence>
<evidence type="ECO:0000313" key="13">
    <source>
        <dbReference type="EMBL" id="RKP22220.1"/>
    </source>
</evidence>
<keyword evidence="14" id="KW-1185">Reference proteome</keyword>
<name>A0A4P9YTQ9_9FUNG</name>
<evidence type="ECO:0000256" key="11">
    <source>
        <dbReference type="ARBA" id="ARBA00047844"/>
    </source>
</evidence>
<dbReference type="GO" id="GO:0006421">
    <property type="term" value="P:asparaginyl-tRNA aminoacylation"/>
    <property type="evidence" value="ECO:0007669"/>
    <property type="project" value="TreeGrafter"/>
</dbReference>
<protein>
    <recommendedName>
        <fullName evidence="3">asparagine--tRNA ligase</fullName>
        <ecNumber evidence="3">6.1.1.22</ecNumber>
    </recommendedName>
    <alternativeName>
        <fullName evidence="10">Asparaginyl-tRNA synthetase</fullName>
    </alternativeName>
</protein>
<evidence type="ECO:0000256" key="9">
    <source>
        <dbReference type="ARBA" id="ARBA00023146"/>
    </source>
</evidence>
<dbReference type="Pfam" id="PF00152">
    <property type="entry name" value="tRNA-synt_2"/>
    <property type="match status" value="1"/>
</dbReference>
<dbReference type="EMBL" id="KZ992395">
    <property type="protein sequence ID" value="RKP22220.1"/>
    <property type="molecule type" value="Genomic_DNA"/>
</dbReference>
<evidence type="ECO:0000256" key="5">
    <source>
        <dbReference type="ARBA" id="ARBA00022598"/>
    </source>
</evidence>
<keyword evidence="5" id="KW-0436">Ligase</keyword>
<dbReference type="InterPro" id="IPR045864">
    <property type="entry name" value="aa-tRNA-synth_II/BPL/LPL"/>
</dbReference>
<dbReference type="GO" id="GO:0005737">
    <property type="term" value="C:cytoplasm"/>
    <property type="evidence" value="ECO:0007669"/>
    <property type="project" value="UniProtKB-SubCell"/>
</dbReference>
<evidence type="ECO:0000256" key="6">
    <source>
        <dbReference type="ARBA" id="ARBA00022741"/>
    </source>
</evidence>
<evidence type="ECO:0000256" key="10">
    <source>
        <dbReference type="ARBA" id="ARBA00029886"/>
    </source>
</evidence>
<keyword evidence="6" id="KW-0547">Nucleotide-binding</keyword>
<evidence type="ECO:0000256" key="4">
    <source>
        <dbReference type="ARBA" id="ARBA00022490"/>
    </source>
</evidence>
<evidence type="ECO:0000256" key="7">
    <source>
        <dbReference type="ARBA" id="ARBA00022840"/>
    </source>
</evidence>
<evidence type="ECO:0000256" key="2">
    <source>
        <dbReference type="ARBA" id="ARBA00008226"/>
    </source>
</evidence>
<dbReference type="OrthoDB" id="1931232at2759"/>
<dbReference type="Gene3D" id="3.30.930.10">
    <property type="entry name" value="Bira Bifunctional Protein, Domain 2"/>
    <property type="match status" value="1"/>
</dbReference>
<keyword evidence="4" id="KW-0963">Cytoplasm</keyword>
<dbReference type="Proteomes" id="UP000278143">
    <property type="component" value="Unassembled WGS sequence"/>
</dbReference>
<keyword evidence="8" id="KW-0648">Protein biosynthesis</keyword>
<gene>
    <name evidence="13" type="ORF">SYNPS1DRAFT_33621</name>
</gene>
<dbReference type="EC" id="6.1.1.22" evidence="3"/>
<evidence type="ECO:0000256" key="1">
    <source>
        <dbReference type="ARBA" id="ARBA00004496"/>
    </source>
</evidence>
<evidence type="ECO:0000256" key="8">
    <source>
        <dbReference type="ARBA" id="ARBA00022917"/>
    </source>
</evidence>
<comment type="similarity">
    <text evidence="2">Belongs to the class-II aminoacyl-tRNA synthetase family.</text>
</comment>
<keyword evidence="7" id="KW-0067">ATP-binding</keyword>
<feature type="domain" description="Aminoacyl-transfer RNA synthetases class-II family profile" evidence="12">
    <location>
        <begin position="1"/>
        <end position="269"/>
    </location>
</feature>
<dbReference type="InterPro" id="IPR002312">
    <property type="entry name" value="Asp/Asn-tRNA-synth_IIb"/>
</dbReference>
<dbReference type="PANTHER" id="PTHR22594">
    <property type="entry name" value="ASPARTYL/LYSYL-TRNA SYNTHETASE"/>
    <property type="match status" value="1"/>
</dbReference>
<dbReference type="PROSITE" id="PS50862">
    <property type="entry name" value="AA_TRNA_LIGASE_II"/>
    <property type="match status" value="1"/>
</dbReference>
<organism evidence="13 14">
    <name type="scientific">Syncephalis pseudoplumigaleata</name>
    <dbReference type="NCBI Taxonomy" id="1712513"/>
    <lineage>
        <taxon>Eukaryota</taxon>
        <taxon>Fungi</taxon>
        <taxon>Fungi incertae sedis</taxon>
        <taxon>Zoopagomycota</taxon>
        <taxon>Zoopagomycotina</taxon>
        <taxon>Zoopagomycetes</taxon>
        <taxon>Zoopagales</taxon>
        <taxon>Piptocephalidaceae</taxon>
        <taxon>Syncephalis</taxon>
    </lineage>
</organism>
<dbReference type="GO" id="GO:0005524">
    <property type="term" value="F:ATP binding"/>
    <property type="evidence" value="ECO:0007669"/>
    <property type="project" value="UniProtKB-KW"/>
</dbReference>